<accession>A0A370CIR1</accession>
<keyword evidence="1" id="KW-1133">Transmembrane helix</keyword>
<evidence type="ECO:0000313" key="3">
    <source>
        <dbReference type="Proteomes" id="UP000226429"/>
    </source>
</evidence>
<feature type="transmembrane region" description="Helical" evidence="1">
    <location>
        <begin position="60"/>
        <end position="78"/>
    </location>
</feature>
<keyword evidence="3" id="KW-1185">Reference proteome</keyword>
<organism evidence="2 3">
    <name type="scientific">Candidatus Aquirickettsiella gammari</name>
    <dbReference type="NCBI Taxonomy" id="2016198"/>
    <lineage>
        <taxon>Bacteria</taxon>
        <taxon>Pseudomonadati</taxon>
        <taxon>Pseudomonadota</taxon>
        <taxon>Gammaproteobacteria</taxon>
        <taxon>Legionellales</taxon>
        <taxon>Coxiellaceae</taxon>
        <taxon>Candidatus Aquirickettsiella</taxon>
    </lineage>
</organism>
<keyword evidence="1" id="KW-0812">Transmembrane</keyword>
<dbReference type="AlphaFoldDB" id="A0A370CIR1"/>
<dbReference type="Pfam" id="PF14325">
    <property type="entry name" value="DUF4383"/>
    <property type="match status" value="1"/>
</dbReference>
<evidence type="ECO:0000313" key="2">
    <source>
        <dbReference type="EMBL" id="RDH40751.1"/>
    </source>
</evidence>
<keyword evidence="1" id="KW-0472">Membrane</keyword>
<feature type="transmembrane region" description="Helical" evidence="1">
    <location>
        <begin position="84"/>
        <end position="108"/>
    </location>
</feature>
<comment type="caution">
    <text evidence="2">The sequence shown here is derived from an EMBL/GenBank/DDBJ whole genome shotgun (WGS) entry which is preliminary data.</text>
</comment>
<feature type="transmembrane region" description="Helical" evidence="1">
    <location>
        <begin position="26"/>
        <end position="48"/>
    </location>
</feature>
<reference evidence="2 3" key="2">
    <citation type="journal article" date="2018" name="J. Invertebr. Pathol.">
        <title>'Candidatus Aquirickettsiella gammari' (Gammaproteobacteria: Legionellales: Coxiellaceae): A bacterial pathogen of the freshwater crustacean Gammarus fossarum (Malacostraca: Amphipoda).</title>
        <authorList>
            <person name="Bojko J."/>
            <person name="Dunn A.M."/>
            <person name="Stebbing P.D."/>
            <person name="van Aerle R."/>
            <person name="Bacela-Spychalska K."/>
            <person name="Bean T.P."/>
            <person name="Urrutia A."/>
            <person name="Stentiford G.D."/>
        </authorList>
    </citation>
    <scope>NUCLEOTIDE SEQUENCE [LARGE SCALE GENOMIC DNA]</scope>
    <source>
        <strain evidence="2">RA15029</strain>
    </source>
</reference>
<reference evidence="2 3" key="1">
    <citation type="journal article" date="2017" name="Int. J. Syst. Evol. Microbiol.">
        <title>Aquarickettsiella crustaci n. gen. n. sp. (Gammaproteobacteria: Legionellales: Coxiellaceae); a bacterial pathogen of the freshwater crustacean: Gammarus fossarum (Malacostraca: Amphipoda).</title>
        <authorList>
            <person name="Bojko J."/>
            <person name="Dunn A.M."/>
            <person name="Stebbing P.D."/>
            <person name="Van Aerle R."/>
            <person name="Bacela-Spychalska K."/>
            <person name="Bean T.P."/>
            <person name="Stentiford G.D."/>
        </authorList>
    </citation>
    <scope>NUCLEOTIDE SEQUENCE [LARGE SCALE GENOMIC DNA]</scope>
    <source>
        <strain evidence="2">RA15029</strain>
    </source>
</reference>
<protein>
    <submittedName>
        <fullName evidence="2">DUF4383 domain-containing protein</fullName>
    </submittedName>
</protein>
<evidence type="ECO:0000256" key="1">
    <source>
        <dbReference type="SAM" id="Phobius"/>
    </source>
</evidence>
<dbReference type="Proteomes" id="UP000226429">
    <property type="component" value="Unassembled WGS sequence"/>
</dbReference>
<sequence length="119" mass="13143">MALIFAIFFILLGILGFVPPLTPNHLLFNFFTIGLLLNLFYIITGLIALSASTSVVHTRLYFKFFGVIYAGIAIWGFAVNGNLGIAHVTMSDSFFHLLVAIIALYLGFTSKLPRPYSHS</sequence>
<dbReference type="EMBL" id="NMOS02000004">
    <property type="protein sequence ID" value="RDH40751.1"/>
    <property type="molecule type" value="Genomic_DNA"/>
</dbReference>
<gene>
    <name evidence="2" type="ORF">CFE62_002155</name>
</gene>
<proteinExistence type="predicted"/>
<name>A0A370CIR1_9COXI</name>